<keyword evidence="5" id="KW-0378">Hydrolase</keyword>
<evidence type="ECO:0000256" key="4">
    <source>
        <dbReference type="ARBA" id="ARBA00022786"/>
    </source>
</evidence>
<dbReference type="InterPro" id="IPR027417">
    <property type="entry name" value="P-loop_NTPase"/>
</dbReference>
<dbReference type="Pfam" id="PF12359">
    <property type="entry name" value="DUF3645"/>
    <property type="match status" value="1"/>
</dbReference>
<organism evidence="11 12">
    <name type="scientific">Diplocarpon rosae</name>
    <dbReference type="NCBI Taxonomy" id="946125"/>
    <lineage>
        <taxon>Eukaryota</taxon>
        <taxon>Fungi</taxon>
        <taxon>Dikarya</taxon>
        <taxon>Ascomycota</taxon>
        <taxon>Pezizomycotina</taxon>
        <taxon>Leotiomycetes</taxon>
        <taxon>Helotiales</taxon>
        <taxon>Drepanopezizaceae</taxon>
        <taxon>Diplocarpon</taxon>
    </lineage>
</organism>
<evidence type="ECO:0000313" key="11">
    <source>
        <dbReference type="EMBL" id="KAK2625495.1"/>
    </source>
</evidence>
<dbReference type="InterPro" id="IPR046541">
    <property type="entry name" value="DUF6606"/>
</dbReference>
<dbReference type="GO" id="GO:0006508">
    <property type="term" value="P:proteolysis"/>
    <property type="evidence" value="ECO:0007669"/>
    <property type="project" value="UniProtKB-KW"/>
</dbReference>
<keyword evidence="6" id="KW-0788">Thiol protease</keyword>
<name>A0AAD9SXI2_9HELO</name>
<sequence length="3293" mass="373804">MTSRTKTLPHNNNVTCNFSCSAISFHNQHLILVMAATRPPESSLLEDVFNHVALPTKLPGRQDGNLDKIEDALVERMSASLSRLSDSLLDPTFGESLQRSLKVARRINLGGRLMKSSLLDEFQQINTTDFILIHVAEQNAVLLIRGRKDSTHGEEVVFEVFEGSPLSEPVLAAKGPLQWDFPGNSVAIPMATFDDSKFQNQLATLLERASSESVKCFAAAVFKDGSCEYESRDTVDPALVAQILMSILVGIGGRRIYPKLLRKHVRDEVSWNNGGEKPWRRAPFWLALRVAAQRHFIITSGAEEGHIQYKFLICMVVSQLLDDCILKIPLESLQHLKVKLCRRMVKLENDKSRASPQTMLKYQDLVVACRSFLRKSISSATDHIENSWDLFKKSSERKILEMPMRAVSHYLSLRHSRHYLRAVLYSNANSWMRGTPSTPRPGIPESHSCTSPAAKPSVKFAAAVFELSKFEEKIETELNFTHSSGKDVETQCLDLSRKIESYLEKVSMFYDHDPEQKSLMLLNVMEMWMQMDKAAVTMCGLLENFNSSFPTDILDVLQIASAKDMLRLQKIRTYLKLRQSSCSYTTNTIFDDPVKGCFAERYYNESKESLALQKLHQKINVAAESSREKKELEWSVKRDLFETMVKDHSEASCDFEVEKLTRIASHDEDCRKCRLGEEINRSRIKIHEHPLPTDFVQAKSVVFELACPVALRAYRDSTWRILSTLALPQPRRETKPHVFVKSYLGLESYSDLINSCPSQFCLAGTKKPRLTSHYRNVRFPVALSGVCFPNGMGSRLKYFDNRLKFSPGEISTRPSFAHQCRMMLPSPFSMFNNFASFNADSNGPSSYEVVASQSHCPNGVNLHEFMSFQALMAGKARRWPQLLVELGSSNINFSTEASVALIKFLTLQVGADNESGYLGVIHSIFTDPVFCHKLLDMLNQRLDAIASNWRDVNCMESLLTIGLRLMDFGSGVAEPTIKFITRARTIAGNWISSLQAAILRTLDATTARRCSQFAFSAALLCRRTFVIYLHGKCTLDSVAIRYFVESSVALQNNMSNDLLSLSQTIKNALVRDLKITFQMRRVLKSFLLADQEGLRCALSHILPVSQSDLIENHSSVDFLPSSRDWEIWIQIRSGGTPDKQFILVSLLEGHLLVNSKPVGRMSTEWRDSEVVQRVFGNQNLFTYQSSLPGMTYMLAGRMNEYEVHLGSRDSQIIVHARAGNSTLEYVPPKVFGTGNSSDLPGEMIDERYHWIDIASGMLEIRSGPSRWTHRATNVFLNTRLSQARSTNDTQQSYIVDPHSTIFDHIVKPFEHFESRRHLTVYQLKTLRLRPHGMDWVSDRLFVSLPRLQLLFFVNDRNRLQCSQLSAEIDTDQDCGTWYGLQSKLVVREIVKKWNPEEQYYFSSPLTVRSVLVPTGDISFEAYGPHVTVIVQNKGSYDRFPINDVLGRLDCAAEPRLLYLKAAYHALTSFVVPDPLTGRTGTEEAVQCLKSGRCQPWCPITLSAYRGLGLMLRLTPQRDYYPPKSRTMQQTTWNKKLTSHIQSDGYREIIDAILLKSRELSAFNATKNEVEWTAPLGSVHLIGRGHARRRAYQRPLDEDDIKITQAESYVSRDQVPMNQRQTNVVDCTRLLRSWPSSLQTTPNLAMILQEWPEFRGFCGKYEDVLISELLDIQWDKNWGLLVNHCRESSSADFYPLSFLLGTIAFGLDPRDMEKLRTLIAYSTLDDLKTIVVPSWPMYTEFAGQCAPRREEILNLIGGCFIEFDAEIFPAEDLVKSSRLRKVVWDLKNAHEMQQPKDASTLADFFLDQWPCSEPKEGGLLTEVLVDIKEAIELIRPKWLHAYQNHELSAYLAQVQQVLDLHRERSKSTKLAIPKTEIVESYPVRSRGAEVISVSRILRRIKPSSHVLLPTATFDQLSMPAIVENPRPNFLLHNLELSDPLPEIQELTRIISDIGSSSSAMRCRYAEDLALSVKALHQHMGAGQKAKHAPIDSKWLRIAIQQASLRSNYELRRVETLLESEYLGQVDWLKQGGLWPSTKPMSILETLRFVSKNEFDDMVRGVVLDYALSITAYQRVCRLDDALQKNNKQRLAEEQENEGHSNWDPKKYPDWLLLEIDANLLIRPDQVNVALATIAPESGSNSVLQMNMGQGKTSCIIPMAAAVLADGKSLLRVIVPKPLLVQTAQLLHARLGGLIGRELRHIPFSRQTPTNAATVKAFRKIHEDVQRSSGIVIALPENLLSFKLSGLQRLSEGRNKEAVDMIDTEQWLSHRARDIIDECDSILALRTQLIYPSGAQKAVDGHPVRWEIAEALLGRVNGHLHNLQLKFPQSIEFRKGKFGFPAVFFLRPDVENELMKRLVSDICSGQTSIFPADCSRIDREMIGNFISKERPKQRVTTHINNIFKEKPALRQAIYLLRGLLVHRILLMTLKRRWNVQYGLHPDRDPIAVPYHAKGTPSDQAEWGHPDVAILFTCLAFYYSGLSPARLRQAIEHVLDSDDPTQVYDKFCQTTSLPDSLRTWSAINVDDETQLHEIWAHVRYNVTVIDYFLNNFVFPLHAKQFEVKLQASGWDLPSFVAKIRSPHEDPSSKLQESNAQLTTGFSGTNDGKRMLPLTVQQHDLEGLSHTNALVMTYLLEPRNRRYIHTESHCSKSIPEFELLQKIHKERIRILIDAGAQILELDNLSLVRYWLSIDLAAAAAVFFDESSKPMVIYRYSTRRPVSLVETPFAENMSDCLVYLDEAHTRGTDLKLPINARGALTLGLGQTKDHTVQAAMRLRQLGTTQSLVFFAPSEVSQSILEMRRDLPGGKQSVNEIDSSDVVRWLLEQTCRGMDQLLPLYFSQGIDFCRRNQAALNDPDYLTKAPQRERYVRCLLQKEQQTLEQFYGDTGKPKLMTVKEKFCPELGKFMAKLESLRQSYQDTGTAVHGSALQEVEQERETAYEIEAVRELQVPAQYTPLAFPGLHDHLKVFAQTGHMARNLSPAYGPAFTAIEKLAVGRKYDVSSRGTSGRLYVSSEFIKTIEIPVGGAPYDNFQRPVQWILWSPISQVAIIVIPEELELLLPIVQSPISYIIAYAAPLTRKMLHFDNLKYFSIPELPSGWKAPDWLRTEIGVYSGRLYFDYADYNLILEFLGIHESNGRIEEVDTNDLDEGKKANVKRSATNNSATRGFARKPLSFMQEWLAVRRKGQDFSETPMGYICQGRQLSPTHQFFVQRKVTEEQQASIPMSRIVKEAAEDDDDQGILVHDTEYGPVRRGQDNFDYTTLKEIEPVIEEKDYDSILGSGEDFSPESSSEYESD</sequence>
<feature type="domain" description="DUF3638" evidence="8">
    <location>
        <begin position="2098"/>
        <end position="2322"/>
    </location>
</feature>
<proteinExistence type="predicted"/>
<dbReference type="EMBL" id="JAUBYV010000007">
    <property type="protein sequence ID" value="KAK2625495.1"/>
    <property type="molecule type" value="Genomic_DNA"/>
</dbReference>
<reference evidence="11" key="1">
    <citation type="submission" date="2023-06" db="EMBL/GenBank/DDBJ databases">
        <title>Draft genome of Marssonina rosae.</title>
        <authorList>
            <person name="Cheng Q."/>
        </authorList>
    </citation>
    <scope>NUCLEOTIDE SEQUENCE</scope>
    <source>
        <strain evidence="11">R4</strain>
    </source>
</reference>
<evidence type="ECO:0000259" key="8">
    <source>
        <dbReference type="Pfam" id="PF12340"/>
    </source>
</evidence>
<gene>
    <name evidence="11" type="ORF">QTJ16_004807</name>
</gene>
<dbReference type="Pfam" id="PF12340">
    <property type="entry name" value="DUF3638"/>
    <property type="match status" value="1"/>
</dbReference>
<keyword evidence="12" id="KW-1185">Reference proteome</keyword>
<feature type="domain" description="DUF6606" evidence="10">
    <location>
        <begin position="48"/>
        <end position="322"/>
    </location>
</feature>
<dbReference type="PANTHER" id="PTHR13367:SF32">
    <property type="entry name" value="DUF6606 DOMAIN-CONTAINING PROTEIN"/>
    <property type="match status" value="1"/>
</dbReference>
<feature type="region of interest" description="Disordered" evidence="7">
    <location>
        <begin position="3269"/>
        <end position="3293"/>
    </location>
</feature>
<dbReference type="EC" id="3.4.19.12" evidence="2"/>
<evidence type="ECO:0000256" key="6">
    <source>
        <dbReference type="ARBA" id="ARBA00022807"/>
    </source>
</evidence>
<protein>
    <recommendedName>
        <fullName evidence="2">ubiquitinyl hydrolase 1</fullName>
        <ecNumber evidence="2">3.4.19.12</ecNumber>
    </recommendedName>
</protein>
<dbReference type="Gene3D" id="3.40.50.300">
    <property type="entry name" value="P-loop containing nucleotide triphosphate hydrolases"/>
    <property type="match status" value="1"/>
</dbReference>
<evidence type="ECO:0000256" key="5">
    <source>
        <dbReference type="ARBA" id="ARBA00022801"/>
    </source>
</evidence>
<dbReference type="InterPro" id="IPR051346">
    <property type="entry name" value="OTU_Deubiquitinase"/>
</dbReference>
<dbReference type="SUPFAM" id="SSF52540">
    <property type="entry name" value="P-loop containing nucleoside triphosphate hydrolases"/>
    <property type="match status" value="1"/>
</dbReference>
<dbReference type="Pfam" id="PF20255">
    <property type="entry name" value="DUF6606"/>
    <property type="match status" value="1"/>
</dbReference>
<evidence type="ECO:0000256" key="3">
    <source>
        <dbReference type="ARBA" id="ARBA00022670"/>
    </source>
</evidence>
<evidence type="ECO:0000256" key="2">
    <source>
        <dbReference type="ARBA" id="ARBA00012759"/>
    </source>
</evidence>
<accession>A0AAD9SXI2</accession>
<comment type="catalytic activity">
    <reaction evidence="1">
        <text>Thiol-dependent hydrolysis of ester, thioester, amide, peptide and isopeptide bonds formed by the C-terminal Gly of ubiquitin (a 76-residue protein attached to proteins as an intracellular targeting signal).</text>
        <dbReference type="EC" id="3.4.19.12"/>
    </reaction>
</comment>
<feature type="domain" description="DUF3645" evidence="9">
    <location>
        <begin position="2438"/>
        <end position="2470"/>
    </location>
</feature>
<evidence type="ECO:0000259" key="10">
    <source>
        <dbReference type="Pfam" id="PF20255"/>
    </source>
</evidence>
<evidence type="ECO:0000313" key="12">
    <source>
        <dbReference type="Proteomes" id="UP001285354"/>
    </source>
</evidence>
<dbReference type="PANTHER" id="PTHR13367">
    <property type="entry name" value="UBIQUITIN THIOESTERASE"/>
    <property type="match status" value="1"/>
</dbReference>
<dbReference type="GO" id="GO:0004843">
    <property type="term" value="F:cysteine-type deubiquitinase activity"/>
    <property type="evidence" value="ECO:0007669"/>
    <property type="project" value="UniProtKB-EC"/>
</dbReference>
<keyword evidence="3" id="KW-0645">Protease</keyword>
<evidence type="ECO:0000256" key="7">
    <source>
        <dbReference type="SAM" id="MobiDB-lite"/>
    </source>
</evidence>
<evidence type="ECO:0000256" key="1">
    <source>
        <dbReference type="ARBA" id="ARBA00000707"/>
    </source>
</evidence>
<dbReference type="InterPro" id="IPR022099">
    <property type="entry name" value="DUF3638"/>
</dbReference>
<dbReference type="Proteomes" id="UP001285354">
    <property type="component" value="Unassembled WGS sequence"/>
</dbReference>
<keyword evidence="4" id="KW-0833">Ubl conjugation pathway</keyword>
<evidence type="ECO:0000259" key="9">
    <source>
        <dbReference type="Pfam" id="PF12359"/>
    </source>
</evidence>
<comment type="caution">
    <text evidence="11">The sequence shown here is derived from an EMBL/GenBank/DDBJ whole genome shotgun (WGS) entry which is preliminary data.</text>
</comment>
<dbReference type="InterPro" id="IPR022105">
    <property type="entry name" value="DUF3645"/>
</dbReference>